<evidence type="ECO:0000313" key="1">
    <source>
        <dbReference type="EMBL" id="QJA88927.1"/>
    </source>
</evidence>
<dbReference type="AlphaFoldDB" id="A0A6M3L2Q1"/>
<name>A0A6M3L2Q1_9ZZZZ</name>
<gene>
    <name evidence="1" type="ORF">MM415B02644_0012</name>
</gene>
<sequence>METRSYPGGQADYQPTAHELAYSASADLANGGGQRRPWQLTRREWLAQQQAEFDAAGREVTDDDLFRLPAEHRAMVRKALKAGHPVPDRVLESLAAGDRDFCYELIRRNDASQPDRNLWNKTLAELGAELQEALVAGAEPALVVKRAYNLAGEHRFKVRQAIEAGVAVRPEVLADYPDLNPNRGV</sequence>
<organism evidence="1">
    <name type="scientific">viral metagenome</name>
    <dbReference type="NCBI Taxonomy" id="1070528"/>
    <lineage>
        <taxon>unclassified sequences</taxon>
        <taxon>metagenomes</taxon>
        <taxon>organismal metagenomes</taxon>
    </lineage>
</organism>
<protein>
    <submittedName>
        <fullName evidence="1">Uncharacterized protein</fullName>
    </submittedName>
</protein>
<accession>A0A6M3L2Q1</accession>
<dbReference type="EMBL" id="MT142812">
    <property type="protein sequence ID" value="QJA88927.1"/>
    <property type="molecule type" value="Genomic_DNA"/>
</dbReference>
<proteinExistence type="predicted"/>
<reference evidence="1" key="1">
    <citation type="submission" date="2020-03" db="EMBL/GenBank/DDBJ databases">
        <title>The deep terrestrial virosphere.</title>
        <authorList>
            <person name="Holmfeldt K."/>
            <person name="Nilsson E."/>
            <person name="Simone D."/>
            <person name="Lopez-Fernandez M."/>
            <person name="Wu X."/>
            <person name="de Brujin I."/>
            <person name="Lundin D."/>
            <person name="Andersson A."/>
            <person name="Bertilsson S."/>
            <person name="Dopson M."/>
        </authorList>
    </citation>
    <scope>NUCLEOTIDE SEQUENCE</scope>
    <source>
        <strain evidence="1">MM415B02644</strain>
    </source>
</reference>